<dbReference type="PROSITE" id="PS00518">
    <property type="entry name" value="ZF_RING_1"/>
    <property type="match status" value="1"/>
</dbReference>
<feature type="region of interest" description="Disordered" evidence="6">
    <location>
        <begin position="283"/>
        <end position="306"/>
    </location>
</feature>
<evidence type="ECO:0000256" key="2">
    <source>
        <dbReference type="ARBA" id="ARBA00022771"/>
    </source>
</evidence>
<accession>A0A0L0HKH8</accession>
<dbReference type="InterPro" id="IPR017907">
    <property type="entry name" value="Znf_RING_CS"/>
</dbReference>
<dbReference type="InterPro" id="IPR001841">
    <property type="entry name" value="Znf_RING"/>
</dbReference>
<dbReference type="PANTHER" id="PTHR14305">
    <property type="entry name" value="E3 UBIQUITIN-PROTEIN LIGASE CCNB1IP1"/>
    <property type="match status" value="1"/>
</dbReference>
<evidence type="ECO:0000256" key="5">
    <source>
        <dbReference type="SAM" id="Coils"/>
    </source>
</evidence>
<feature type="domain" description="RING-type" evidence="7">
    <location>
        <begin position="12"/>
        <end position="50"/>
    </location>
</feature>
<keyword evidence="1" id="KW-0479">Metal-binding</keyword>
<evidence type="ECO:0000256" key="1">
    <source>
        <dbReference type="ARBA" id="ARBA00022723"/>
    </source>
</evidence>
<evidence type="ECO:0000313" key="9">
    <source>
        <dbReference type="Proteomes" id="UP000053201"/>
    </source>
</evidence>
<dbReference type="Proteomes" id="UP000053201">
    <property type="component" value="Unassembled WGS sequence"/>
</dbReference>
<evidence type="ECO:0000259" key="7">
    <source>
        <dbReference type="PROSITE" id="PS50089"/>
    </source>
</evidence>
<dbReference type="InParanoid" id="A0A0L0HKH8"/>
<feature type="region of interest" description="Disordered" evidence="6">
    <location>
        <begin position="322"/>
        <end position="341"/>
    </location>
</feature>
<dbReference type="PANTHER" id="PTHR14305:SF0">
    <property type="entry name" value="E3 UBIQUITIN-PROTEIN LIGASE CCNB1IP1"/>
    <property type="match status" value="1"/>
</dbReference>
<evidence type="ECO:0000256" key="6">
    <source>
        <dbReference type="SAM" id="MobiDB-lite"/>
    </source>
</evidence>
<dbReference type="GO" id="GO:0000795">
    <property type="term" value="C:synaptonemal complex"/>
    <property type="evidence" value="ECO:0007669"/>
    <property type="project" value="InterPro"/>
</dbReference>
<keyword evidence="3" id="KW-0862">Zinc</keyword>
<feature type="coiled-coil region" evidence="5">
    <location>
        <begin position="109"/>
        <end position="147"/>
    </location>
</feature>
<organism evidence="8 9">
    <name type="scientific">Spizellomyces punctatus (strain DAOM BR117)</name>
    <dbReference type="NCBI Taxonomy" id="645134"/>
    <lineage>
        <taxon>Eukaryota</taxon>
        <taxon>Fungi</taxon>
        <taxon>Fungi incertae sedis</taxon>
        <taxon>Chytridiomycota</taxon>
        <taxon>Chytridiomycota incertae sedis</taxon>
        <taxon>Chytridiomycetes</taxon>
        <taxon>Spizellomycetales</taxon>
        <taxon>Spizellomycetaceae</taxon>
        <taxon>Spizellomyces</taxon>
    </lineage>
</organism>
<evidence type="ECO:0000313" key="8">
    <source>
        <dbReference type="EMBL" id="KND01543.1"/>
    </source>
</evidence>
<dbReference type="SUPFAM" id="SSF57850">
    <property type="entry name" value="RING/U-box"/>
    <property type="match status" value="1"/>
</dbReference>
<gene>
    <name evidence="8" type="ORF">SPPG_03344</name>
</gene>
<sequence length="341" mass="38059">MEVELRCNNLQCRKGLNSSSRACVTTCSHIFCVECAQKAFNAALACPACETPLTEGEDIVFTELNPSEDYKSSVLSGLRPEVIIEIAGRGLSFWVYQMTQESCFQEMIYKNLGDKYSQLERQVQSIVREANQEIQGLREKLIVLQKEQEVEKLRNHELAEQFAEKGRQFQKLQLMYDKLKRKSLMPPQQQPLVIGNGPGQQNKLGQGFGLPLHNQAFQTGQPITPITVQNGPQHQRIPLQQLHQRRAFNPGPIANMSALQGSQHVQHRMPLSYNNTMQHGPGNGAGVGGRMHHSMPHPQGRPRTPVMPMTPSSDHMVIGPGSATRDTGRHGSLPGRISPLY</sequence>
<keyword evidence="2 4" id="KW-0863">Zinc-finger</keyword>
<dbReference type="GO" id="GO:0008270">
    <property type="term" value="F:zinc ion binding"/>
    <property type="evidence" value="ECO:0007669"/>
    <property type="project" value="UniProtKB-KW"/>
</dbReference>
<evidence type="ECO:0000256" key="3">
    <source>
        <dbReference type="ARBA" id="ARBA00022833"/>
    </source>
</evidence>
<name>A0A0L0HKH8_SPIPD</name>
<dbReference type="GeneID" id="27686869"/>
<dbReference type="GO" id="GO:0007131">
    <property type="term" value="P:reciprocal meiotic recombination"/>
    <property type="evidence" value="ECO:0007669"/>
    <property type="project" value="InterPro"/>
</dbReference>
<keyword evidence="5" id="KW-0175">Coiled coil</keyword>
<dbReference type="RefSeq" id="XP_016609582.1">
    <property type="nucleotide sequence ID" value="XM_016751616.1"/>
</dbReference>
<dbReference type="Pfam" id="PF14634">
    <property type="entry name" value="zf-RING_5"/>
    <property type="match status" value="1"/>
</dbReference>
<dbReference type="VEuPathDB" id="FungiDB:SPPG_03344"/>
<protein>
    <recommendedName>
        <fullName evidence="7">RING-type domain-containing protein</fullName>
    </recommendedName>
</protein>
<dbReference type="InterPro" id="IPR013083">
    <property type="entry name" value="Znf_RING/FYVE/PHD"/>
</dbReference>
<dbReference type="AlphaFoldDB" id="A0A0L0HKH8"/>
<dbReference type="eggNOG" id="ENOG502RMFV">
    <property type="taxonomic scope" value="Eukaryota"/>
</dbReference>
<dbReference type="PROSITE" id="PS50089">
    <property type="entry name" value="ZF_RING_2"/>
    <property type="match status" value="1"/>
</dbReference>
<keyword evidence="9" id="KW-1185">Reference proteome</keyword>
<dbReference type="OMA" id="EGWITAC"/>
<dbReference type="STRING" id="645134.A0A0L0HKH8"/>
<evidence type="ECO:0000256" key="4">
    <source>
        <dbReference type="PROSITE-ProRule" id="PRU00175"/>
    </source>
</evidence>
<proteinExistence type="predicted"/>
<dbReference type="Gene3D" id="3.30.40.10">
    <property type="entry name" value="Zinc/RING finger domain, C3HC4 (zinc finger)"/>
    <property type="match status" value="1"/>
</dbReference>
<dbReference type="GO" id="GO:0061630">
    <property type="term" value="F:ubiquitin protein ligase activity"/>
    <property type="evidence" value="ECO:0007669"/>
    <property type="project" value="InterPro"/>
</dbReference>
<dbReference type="OrthoDB" id="441210at2759"/>
<dbReference type="EMBL" id="KQ257454">
    <property type="protein sequence ID" value="KND01543.1"/>
    <property type="molecule type" value="Genomic_DNA"/>
</dbReference>
<reference evidence="8 9" key="1">
    <citation type="submission" date="2009-08" db="EMBL/GenBank/DDBJ databases">
        <title>The Genome Sequence of Spizellomyces punctatus strain DAOM BR117.</title>
        <authorList>
            <consortium name="The Broad Institute Genome Sequencing Platform"/>
            <person name="Russ C."/>
            <person name="Cuomo C."/>
            <person name="Shea T."/>
            <person name="Young S.K."/>
            <person name="Zeng Q."/>
            <person name="Koehrsen M."/>
            <person name="Haas B."/>
            <person name="Borodovsky M."/>
            <person name="Guigo R."/>
            <person name="Alvarado L."/>
            <person name="Berlin A."/>
            <person name="Bochicchio J."/>
            <person name="Borenstein D."/>
            <person name="Chapman S."/>
            <person name="Chen Z."/>
            <person name="Engels R."/>
            <person name="Freedman E."/>
            <person name="Gellesch M."/>
            <person name="Goldberg J."/>
            <person name="Griggs A."/>
            <person name="Gujja S."/>
            <person name="Heiman D."/>
            <person name="Hepburn T."/>
            <person name="Howarth C."/>
            <person name="Jen D."/>
            <person name="Larson L."/>
            <person name="Lewis B."/>
            <person name="Mehta T."/>
            <person name="Park D."/>
            <person name="Pearson M."/>
            <person name="Roberts A."/>
            <person name="Saif S."/>
            <person name="Shenoy N."/>
            <person name="Sisk P."/>
            <person name="Stolte C."/>
            <person name="Sykes S."/>
            <person name="Thomson T."/>
            <person name="Walk T."/>
            <person name="White J."/>
            <person name="Yandava C."/>
            <person name="Burger G."/>
            <person name="Gray M.W."/>
            <person name="Holland P.W.H."/>
            <person name="King N."/>
            <person name="Lang F.B.F."/>
            <person name="Roger A.J."/>
            <person name="Ruiz-Trillo I."/>
            <person name="Lander E."/>
            <person name="Nusbaum C."/>
        </authorList>
    </citation>
    <scope>NUCLEOTIDE SEQUENCE [LARGE SCALE GENOMIC DNA]</scope>
    <source>
        <strain evidence="8 9">DAOM BR117</strain>
    </source>
</reference>
<dbReference type="InterPro" id="IPR042448">
    <property type="entry name" value="CCNB1IP1"/>
</dbReference>